<keyword evidence="1" id="KW-1133">Transmembrane helix</keyword>
<evidence type="ECO:0000313" key="2">
    <source>
        <dbReference type="Proteomes" id="UP000887581"/>
    </source>
</evidence>
<reference evidence="3" key="1">
    <citation type="submission" date="2022-11" db="UniProtKB">
        <authorList>
            <consortium name="WormBaseParasite"/>
        </authorList>
    </citation>
    <scope>IDENTIFICATION</scope>
</reference>
<proteinExistence type="predicted"/>
<organism evidence="2 3">
    <name type="scientific">Setaria digitata</name>
    <dbReference type="NCBI Taxonomy" id="48799"/>
    <lineage>
        <taxon>Eukaryota</taxon>
        <taxon>Metazoa</taxon>
        <taxon>Ecdysozoa</taxon>
        <taxon>Nematoda</taxon>
        <taxon>Chromadorea</taxon>
        <taxon>Rhabditida</taxon>
        <taxon>Spirurina</taxon>
        <taxon>Spiruromorpha</taxon>
        <taxon>Filarioidea</taxon>
        <taxon>Setariidae</taxon>
        <taxon>Setaria</taxon>
    </lineage>
</organism>
<evidence type="ECO:0000313" key="3">
    <source>
        <dbReference type="WBParaSite" id="sdigi.contig369.g7809.t1"/>
    </source>
</evidence>
<evidence type="ECO:0000256" key="1">
    <source>
        <dbReference type="SAM" id="Phobius"/>
    </source>
</evidence>
<dbReference type="AlphaFoldDB" id="A0A915PVN7"/>
<keyword evidence="1" id="KW-0812">Transmembrane</keyword>
<feature type="transmembrane region" description="Helical" evidence="1">
    <location>
        <begin position="10"/>
        <end position="29"/>
    </location>
</feature>
<protein>
    <submittedName>
        <fullName evidence="3">Uncharacterized protein</fullName>
    </submittedName>
</protein>
<keyword evidence="2" id="KW-1185">Reference proteome</keyword>
<sequence>MIESLINRRFLLLGTIIILITLIFFLWIYRVENIYDGDFVLKKFVTWNIPRDAITSTPHVTQPVSERSGSKSPDYLCYKHEPVIVLERCVACSRFEQNAVGAGVVLIMLKSTPSEIP</sequence>
<dbReference type="WBParaSite" id="sdigi.contig369.g7809.t1">
    <property type="protein sequence ID" value="sdigi.contig369.g7809.t1"/>
    <property type="gene ID" value="sdigi.contig369.g7809"/>
</dbReference>
<name>A0A915PVN7_9BILA</name>
<accession>A0A915PVN7</accession>
<dbReference type="Proteomes" id="UP000887581">
    <property type="component" value="Unplaced"/>
</dbReference>
<keyword evidence="1" id="KW-0472">Membrane</keyword>